<evidence type="ECO:0000256" key="1">
    <source>
        <dbReference type="ARBA" id="ARBA00007447"/>
    </source>
</evidence>
<reference evidence="3 4" key="1">
    <citation type="journal article" date="2019" name="BMC Genomics">
        <title>New insights from Opisthorchis felineus genome: update on genomics of the epidemiologically important liver flukes.</title>
        <authorList>
            <person name="Ershov N.I."/>
            <person name="Mordvinov V.A."/>
            <person name="Prokhortchouk E.B."/>
            <person name="Pakharukova M.Y."/>
            <person name="Gunbin K.V."/>
            <person name="Ustyantsev K."/>
            <person name="Genaev M.A."/>
            <person name="Blinov A.G."/>
            <person name="Mazur A."/>
            <person name="Boulygina E."/>
            <person name="Tsygankova S."/>
            <person name="Khrameeva E."/>
            <person name="Chekanov N."/>
            <person name="Fan G."/>
            <person name="Xiao A."/>
            <person name="Zhang H."/>
            <person name="Xu X."/>
            <person name="Yang H."/>
            <person name="Solovyev V."/>
            <person name="Lee S.M."/>
            <person name="Liu X."/>
            <person name="Afonnikov D.A."/>
            <person name="Skryabin K.G."/>
        </authorList>
    </citation>
    <scope>NUCLEOTIDE SEQUENCE [LARGE SCALE GENOMIC DNA]</scope>
    <source>
        <strain evidence="3">AK-0245</strain>
        <tissue evidence="3">Whole organism</tissue>
    </source>
</reference>
<dbReference type="Gene3D" id="2.40.70.10">
    <property type="entry name" value="Acid Proteases"/>
    <property type="match status" value="2"/>
</dbReference>
<dbReference type="PANTHER" id="PTHR47966">
    <property type="entry name" value="BETA-SITE APP-CLEAVING ENZYME, ISOFORM A-RELATED"/>
    <property type="match status" value="1"/>
</dbReference>
<proteinExistence type="inferred from homology"/>
<dbReference type="CDD" id="cd05471">
    <property type="entry name" value="pepsin_like"/>
    <property type="match status" value="1"/>
</dbReference>
<accession>A0A4S2M079</accession>
<name>A0A4S2M079_OPIFE</name>
<dbReference type="STRING" id="147828.A0A4S2M079"/>
<dbReference type="GO" id="GO:0006508">
    <property type="term" value="P:proteolysis"/>
    <property type="evidence" value="ECO:0007669"/>
    <property type="project" value="InterPro"/>
</dbReference>
<dbReference type="SUPFAM" id="SSF50630">
    <property type="entry name" value="Acid proteases"/>
    <property type="match status" value="1"/>
</dbReference>
<keyword evidence="4" id="KW-1185">Reference proteome</keyword>
<feature type="domain" description="Peptidase A1" evidence="2">
    <location>
        <begin position="1"/>
        <end position="245"/>
    </location>
</feature>
<dbReference type="InterPro" id="IPR033121">
    <property type="entry name" value="PEPTIDASE_A1"/>
</dbReference>
<evidence type="ECO:0000313" key="3">
    <source>
        <dbReference type="EMBL" id="TGZ69592.1"/>
    </source>
</evidence>
<dbReference type="GO" id="GO:0004190">
    <property type="term" value="F:aspartic-type endopeptidase activity"/>
    <property type="evidence" value="ECO:0007669"/>
    <property type="project" value="InterPro"/>
</dbReference>
<comment type="similarity">
    <text evidence="1">Belongs to the peptidase A1 family.</text>
</comment>
<sequence length="245" mass="27436">MLLDTGSPSIWVASDRVDSRLWVGKKLLSVASTTALHVSEELFSQQYASGEVSGVKATVHMKLGDMLIRNVPFGLVMEGTKEIYEDPVDGYIGLGRRRLCPENTDPVFQFVHRQGLMSGNFGFHFQDSGASFLMGDHLEQVLSTADMTFVNVVDGPYWEARVSRIFVSLMGFTTEEHSMVFDTGTHTIVLPEDIHMAINQELGIWSLVDGSYVFECEMLPSMPPITFQIQGKMFHIMPTQYTKQV</sequence>
<evidence type="ECO:0000259" key="2">
    <source>
        <dbReference type="PROSITE" id="PS51767"/>
    </source>
</evidence>
<dbReference type="OrthoDB" id="28208at2759"/>
<protein>
    <recommendedName>
        <fullName evidence="2">Peptidase A1 domain-containing protein</fullName>
    </recommendedName>
</protein>
<dbReference type="Pfam" id="PF00026">
    <property type="entry name" value="Asp"/>
    <property type="match status" value="1"/>
</dbReference>
<dbReference type="EMBL" id="SJOL01005943">
    <property type="protein sequence ID" value="TGZ69592.1"/>
    <property type="molecule type" value="Genomic_DNA"/>
</dbReference>
<dbReference type="Proteomes" id="UP000308267">
    <property type="component" value="Unassembled WGS sequence"/>
</dbReference>
<dbReference type="PROSITE" id="PS51767">
    <property type="entry name" value="PEPTIDASE_A1"/>
    <property type="match status" value="1"/>
</dbReference>
<comment type="caution">
    <text evidence="3">The sequence shown here is derived from an EMBL/GenBank/DDBJ whole genome shotgun (WGS) entry which is preliminary data.</text>
</comment>
<evidence type="ECO:0000313" key="4">
    <source>
        <dbReference type="Proteomes" id="UP000308267"/>
    </source>
</evidence>
<dbReference type="InterPro" id="IPR001461">
    <property type="entry name" value="Aspartic_peptidase_A1"/>
</dbReference>
<gene>
    <name evidence="3" type="ORF">CRM22_003657</name>
</gene>
<feature type="non-terminal residue" evidence="3">
    <location>
        <position position="245"/>
    </location>
</feature>
<organism evidence="3 4">
    <name type="scientific">Opisthorchis felineus</name>
    <dbReference type="NCBI Taxonomy" id="147828"/>
    <lineage>
        <taxon>Eukaryota</taxon>
        <taxon>Metazoa</taxon>
        <taxon>Spiralia</taxon>
        <taxon>Lophotrochozoa</taxon>
        <taxon>Platyhelminthes</taxon>
        <taxon>Trematoda</taxon>
        <taxon>Digenea</taxon>
        <taxon>Opisthorchiida</taxon>
        <taxon>Opisthorchiata</taxon>
        <taxon>Opisthorchiidae</taxon>
        <taxon>Opisthorchis</taxon>
    </lineage>
</organism>
<dbReference type="InterPro" id="IPR034164">
    <property type="entry name" value="Pepsin-like_dom"/>
</dbReference>
<dbReference type="InterPro" id="IPR021109">
    <property type="entry name" value="Peptidase_aspartic_dom_sf"/>
</dbReference>
<dbReference type="AlphaFoldDB" id="A0A4S2M079"/>